<proteinExistence type="inferred from homology"/>
<dbReference type="EMBL" id="JAFIRN010000017">
    <property type="protein sequence ID" value="KAG5832034.1"/>
    <property type="molecule type" value="Genomic_DNA"/>
</dbReference>
<comment type="caution">
    <text evidence="8">The sequence shown here is derived from an EMBL/GenBank/DDBJ whole genome shotgun (WGS) entry which is preliminary data.</text>
</comment>
<dbReference type="GO" id="GO:0005085">
    <property type="term" value="F:guanyl-nucleotide exchange factor activity"/>
    <property type="evidence" value="ECO:0007669"/>
    <property type="project" value="UniProtKB-UniRule"/>
</dbReference>
<dbReference type="Proteomes" id="UP001044222">
    <property type="component" value="Chromosome 17"/>
</dbReference>
<feature type="region of interest" description="Disordered" evidence="7">
    <location>
        <begin position="136"/>
        <end position="246"/>
    </location>
</feature>
<dbReference type="InterPro" id="IPR016024">
    <property type="entry name" value="ARM-type_fold"/>
</dbReference>
<feature type="region of interest" description="Disordered" evidence="7">
    <location>
        <begin position="569"/>
        <end position="620"/>
    </location>
</feature>
<name>A0A9D3RIW5_ANGAN</name>
<keyword evidence="3 6" id="KW-0963">Cytoplasm</keyword>
<comment type="subcellular location">
    <subcellularLocation>
        <location evidence="1">Cytoplasm</location>
        <location evidence="1">Cell cortex</location>
    </subcellularLocation>
</comment>
<dbReference type="Pfam" id="PF10165">
    <property type="entry name" value="Ric8"/>
    <property type="match status" value="1"/>
</dbReference>
<gene>
    <name evidence="8" type="ORF">ANANG_G00286820</name>
</gene>
<keyword evidence="4 6" id="KW-0344">Guanine-nucleotide releasing factor</keyword>
<dbReference type="InterPro" id="IPR008376">
    <property type="entry name" value="Chaperone_Ric-8_A/B"/>
</dbReference>
<feature type="compositionally biased region" description="Basic and acidic residues" evidence="7">
    <location>
        <begin position="224"/>
        <end position="233"/>
    </location>
</feature>
<reference evidence="8" key="1">
    <citation type="submission" date="2021-01" db="EMBL/GenBank/DDBJ databases">
        <title>A chromosome-scale assembly of European eel, Anguilla anguilla.</title>
        <authorList>
            <person name="Henkel C."/>
            <person name="Jong-Raadsen S.A."/>
            <person name="Dufour S."/>
            <person name="Weltzien F.-A."/>
            <person name="Palstra A.P."/>
            <person name="Pelster B."/>
            <person name="Spaink H.P."/>
            <person name="Van Den Thillart G.E."/>
            <person name="Jansen H."/>
            <person name="Zahm M."/>
            <person name="Klopp C."/>
            <person name="Cedric C."/>
            <person name="Louis A."/>
            <person name="Berthelot C."/>
            <person name="Parey E."/>
            <person name="Roest Crollius H."/>
            <person name="Montfort J."/>
            <person name="Robinson-Rechavi M."/>
            <person name="Bucao C."/>
            <person name="Bouchez O."/>
            <person name="Gislard M."/>
            <person name="Lluch J."/>
            <person name="Milhes M."/>
            <person name="Lampietro C."/>
            <person name="Lopez Roques C."/>
            <person name="Donnadieu C."/>
            <person name="Braasch I."/>
            <person name="Desvignes T."/>
            <person name="Postlethwait J."/>
            <person name="Bobe J."/>
            <person name="Guiguen Y."/>
            <person name="Dirks R."/>
        </authorList>
    </citation>
    <scope>NUCLEOTIDE SEQUENCE</scope>
    <source>
        <strain evidence="8">Tag_6206</strain>
        <tissue evidence="8">Liver</tissue>
    </source>
</reference>
<sequence length="681" mass="76098">MAAVDVERIIQCIKDGDQDGVQARLKEYNTEYAECFFYNVEEKERRKQRELEEFRRNKVREYVPDSDSDLDADESEDPELILRRRLAAALIWFIRTRLQPGVLKRPAAAREEDRDVELYTYISEISVSALRARSEAKPGSASPDASDAPGDDNAAGSPSVHCATAAETPTRGAQTDPAPAPCSGTLSPPRGEKAEAGVTECRAGTAGHGACENKPESHAVLARGKRDAGKERGEEEEEEEEGEDDMEVWRKEAMKALCNVIYNSQKAQERASTLRLLSGLSERLKRGTQGPEPPSGQFYDLRLLFLLTALRPELRSQLQKERGVSLLTAALEQCLEVQWGEGNEVLRDPTAPPVSKEVSQRAMEILKTLFNITYNSHRQQPNEEDAALYRRLAAVLHHCLLLLCDGEERTEELQGHTVNVLSALPLQCLDVLLSVRLSEGSREWEGVNMDCVHALLLFMEKRLDRGHKLKEKLTPVLNLLTESCRAHRETRHYLKQQILPPLRDVTCRPEQGPTVRGRLVRLMTHVDTDVKQCSAELLFVLCKENVSRFVKYTGYGNAAGLLARAAAGRGGRVGARTPPGPRYSSDSDSDTEEYREAKGRINPVTGRVEEAQPDPMAGMTEEEKEEEACKLINMFNRLSRDNIIQPMGVTADGRLAPLCGQMRDVRLAEERESEEESDEVD</sequence>
<evidence type="ECO:0000256" key="3">
    <source>
        <dbReference type="ARBA" id="ARBA00022490"/>
    </source>
</evidence>
<evidence type="ECO:0000256" key="6">
    <source>
        <dbReference type="RuleBase" id="RU369048"/>
    </source>
</evidence>
<dbReference type="GO" id="GO:0005886">
    <property type="term" value="C:plasma membrane"/>
    <property type="evidence" value="ECO:0007669"/>
    <property type="project" value="TreeGrafter"/>
</dbReference>
<evidence type="ECO:0000313" key="8">
    <source>
        <dbReference type="EMBL" id="KAG5832034.1"/>
    </source>
</evidence>
<dbReference type="InterPro" id="IPR019318">
    <property type="entry name" value="Gua_nucleotide_exch_fac_Ric8"/>
</dbReference>
<comment type="subunit">
    <text evidence="6">Interacts with some GDP-bound G alpha proteins. Does not interact with G-alpha proteins when they are in complex with subunits beta and gamma.</text>
</comment>
<evidence type="ECO:0000313" key="9">
    <source>
        <dbReference type="Proteomes" id="UP001044222"/>
    </source>
</evidence>
<evidence type="ECO:0000256" key="7">
    <source>
        <dbReference type="SAM" id="MobiDB-lite"/>
    </source>
</evidence>
<feature type="compositionally biased region" description="Low complexity" evidence="7">
    <location>
        <begin position="138"/>
        <end position="158"/>
    </location>
</feature>
<feature type="compositionally biased region" description="Acidic residues" evidence="7">
    <location>
        <begin position="234"/>
        <end position="246"/>
    </location>
</feature>
<dbReference type="SUPFAM" id="SSF48371">
    <property type="entry name" value="ARM repeat"/>
    <property type="match status" value="1"/>
</dbReference>
<evidence type="ECO:0000256" key="5">
    <source>
        <dbReference type="ARBA" id="ARBA00023186"/>
    </source>
</evidence>
<dbReference type="GO" id="GO:0007186">
    <property type="term" value="P:G protein-coupled receptor signaling pathway"/>
    <property type="evidence" value="ECO:0007669"/>
    <property type="project" value="TreeGrafter"/>
</dbReference>
<protein>
    <recommendedName>
        <fullName evidence="6">Synembryn</fullName>
    </recommendedName>
    <alternativeName>
        <fullName evidence="6">Protein Ric-8</fullName>
    </alternativeName>
</protein>
<evidence type="ECO:0000256" key="4">
    <source>
        <dbReference type="ARBA" id="ARBA00022658"/>
    </source>
</evidence>
<accession>A0A9D3RIW5</accession>
<dbReference type="PRINTS" id="PR01802">
    <property type="entry name" value="SYNEMBRYN"/>
</dbReference>
<dbReference type="GO" id="GO:0001965">
    <property type="term" value="F:G-protein alpha-subunit binding"/>
    <property type="evidence" value="ECO:0007669"/>
    <property type="project" value="UniProtKB-UniRule"/>
</dbReference>
<dbReference type="PANTHER" id="PTHR12425:SF3">
    <property type="entry name" value="SYNEMBRYN"/>
    <property type="match status" value="1"/>
</dbReference>
<dbReference type="AlphaFoldDB" id="A0A9D3RIW5"/>
<evidence type="ECO:0000256" key="1">
    <source>
        <dbReference type="ARBA" id="ARBA00004544"/>
    </source>
</evidence>
<evidence type="ECO:0000256" key="2">
    <source>
        <dbReference type="ARBA" id="ARBA00009049"/>
    </source>
</evidence>
<dbReference type="GO" id="GO:0005938">
    <property type="term" value="C:cell cortex"/>
    <property type="evidence" value="ECO:0007669"/>
    <property type="project" value="UniProtKB-SubCell"/>
</dbReference>
<organism evidence="8 9">
    <name type="scientific">Anguilla anguilla</name>
    <name type="common">European freshwater eel</name>
    <name type="synonym">Muraena anguilla</name>
    <dbReference type="NCBI Taxonomy" id="7936"/>
    <lineage>
        <taxon>Eukaryota</taxon>
        <taxon>Metazoa</taxon>
        <taxon>Chordata</taxon>
        <taxon>Craniata</taxon>
        <taxon>Vertebrata</taxon>
        <taxon>Euteleostomi</taxon>
        <taxon>Actinopterygii</taxon>
        <taxon>Neopterygii</taxon>
        <taxon>Teleostei</taxon>
        <taxon>Anguilliformes</taxon>
        <taxon>Anguillidae</taxon>
        <taxon>Anguilla</taxon>
    </lineage>
</organism>
<keyword evidence="5" id="KW-0143">Chaperone</keyword>
<keyword evidence="9" id="KW-1185">Reference proteome</keyword>
<comment type="similarity">
    <text evidence="2 6">Belongs to the synembryn family.</text>
</comment>
<comment type="function">
    <text evidence="6">Chaperone that specifically binds and folds nascent G alpha proteins prior to G protein heterotrimer formation. Also acts as a guanine nucleotide exchange factor (GEF) for G alpha proteins by stimulating exchange of bound GDP for free GTP.</text>
</comment>
<dbReference type="PANTHER" id="PTHR12425">
    <property type="entry name" value="SYNEMBRYN"/>
    <property type="match status" value="1"/>
</dbReference>